<accession>A0AA38PTM3</accession>
<keyword evidence="1" id="KW-1133">Transmembrane helix</keyword>
<gene>
    <name evidence="2" type="ORF">F5890DRAFT_536269</name>
</gene>
<sequence length="268" mass="29479">MHCNRSYGVVLDIVIILGLVSVALAAALSPILEHPGSPKSSLDASSQAIRPTVDVTFHGNFPGVDVSRSARIDVQAILYEAARKIHGTPDFTINEATWDAKQQSENTEKITFEVAVSGLRPEDCGIYTGFYFYSGVLPVPKARKSKSKPAKPNDRIERILTAKLLNPQGAPLLDLKVPEGRILQMVCFSAWISGLLISFRRLSLILIHRIHSPKPPNSCYGEVWSRGGCFDEIAKMQNFDVSMFYTCSSFGTLVFYSNTRNSSGLGRI</sequence>
<keyword evidence="1" id="KW-0472">Membrane</keyword>
<organism evidence="2 3">
    <name type="scientific">Lentinula detonsa</name>
    <dbReference type="NCBI Taxonomy" id="2804962"/>
    <lineage>
        <taxon>Eukaryota</taxon>
        <taxon>Fungi</taxon>
        <taxon>Dikarya</taxon>
        <taxon>Basidiomycota</taxon>
        <taxon>Agaricomycotina</taxon>
        <taxon>Agaricomycetes</taxon>
        <taxon>Agaricomycetidae</taxon>
        <taxon>Agaricales</taxon>
        <taxon>Marasmiineae</taxon>
        <taxon>Omphalotaceae</taxon>
        <taxon>Lentinula</taxon>
    </lineage>
</organism>
<dbReference type="AlphaFoldDB" id="A0AA38PTM3"/>
<dbReference type="EMBL" id="MU802110">
    <property type="protein sequence ID" value="KAJ3981523.1"/>
    <property type="molecule type" value="Genomic_DNA"/>
</dbReference>
<keyword evidence="1" id="KW-0812">Transmembrane</keyword>
<proteinExistence type="predicted"/>
<dbReference type="Proteomes" id="UP001163850">
    <property type="component" value="Unassembled WGS sequence"/>
</dbReference>
<reference evidence="2" key="1">
    <citation type="submission" date="2022-08" db="EMBL/GenBank/DDBJ databases">
        <authorList>
            <consortium name="DOE Joint Genome Institute"/>
            <person name="Min B."/>
            <person name="Riley R."/>
            <person name="Sierra-Patev S."/>
            <person name="Naranjo-Ortiz M."/>
            <person name="Looney B."/>
            <person name="Konkel Z."/>
            <person name="Slot J.C."/>
            <person name="Sakamoto Y."/>
            <person name="Steenwyk J.L."/>
            <person name="Rokas A."/>
            <person name="Carro J."/>
            <person name="Camarero S."/>
            <person name="Ferreira P."/>
            <person name="Molpeceres G."/>
            <person name="Ruiz-Duenas F.J."/>
            <person name="Serrano A."/>
            <person name="Henrissat B."/>
            <person name="Drula E."/>
            <person name="Hughes K.W."/>
            <person name="Mata J.L."/>
            <person name="Ishikawa N.K."/>
            <person name="Vargas-Isla R."/>
            <person name="Ushijima S."/>
            <person name="Smith C.A."/>
            <person name="Ahrendt S."/>
            <person name="Andreopoulos W."/>
            <person name="He G."/>
            <person name="Labutti K."/>
            <person name="Lipzen A."/>
            <person name="Ng V."/>
            <person name="Sandor L."/>
            <person name="Barry K."/>
            <person name="Martinez A.T."/>
            <person name="Xiao Y."/>
            <person name="Gibbons J.G."/>
            <person name="Terashima K."/>
            <person name="Hibbett D.S."/>
            <person name="Grigoriev I.V."/>
        </authorList>
    </citation>
    <scope>NUCLEOTIDE SEQUENCE</scope>
    <source>
        <strain evidence="2">TFB7829</strain>
    </source>
</reference>
<evidence type="ECO:0000313" key="3">
    <source>
        <dbReference type="Proteomes" id="UP001163850"/>
    </source>
</evidence>
<evidence type="ECO:0000313" key="2">
    <source>
        <dbReference type="EMBL" id="KAJ3981523.1"/>
    </source>
</evidence>
<evidence type="ECO:0000256" key="1">
    <source>
        <dbReference type="SAM" id="Phobius"/>
    </source>
</evidence>
<protein>
    <submittedName>
        <fullName evidence="2">Uncharacterized protein</fullName>
    </submittedName>
</protein>
<feature type="transmembrane region" description="Helical" evidence="1">
    <location>
        <begin position="7"/>
        <end position="32"/>
    </location>
</feature>
<comment type="caution">
    <text evidence="2">The sequence shown here is derived from an EMBL/GenBank/DDBJ whole genome shotgun (WGS) entry which is preliminary data.</text>
</comment>
<name>A0AA38PTM3_9AGAR</name>